<dbReference type="OrthoDB" id="47007at2759"/>
<proteinExistence type="predicted"/>
<sequence length="281" mass="31872">MYRSRRSGRLEQAAKMHSVYSNSFLTTPVTSAKDGSTDCFANRPLKEYIKLTHTSKDGISGDVFAFALPIYKEVDTNKYITIDNEPVTGWCIQERVLSRRILHFATDQMYFECMEDFRSEDGTQLPILYFSMHGKLGSSRLPVHRVSNPTSYNDLRYHFLCSSGPWKLTKGSDKLPALSGIAAMFSENLSDQYSAGIWQNSMIQDLLWQGLEIVQIEDRNLSWSWAYINGIPANALIGRWEPIGHILDCHAAVQGTNRFGTVAEAWIKMEVPLIPLLLHEV</sequence>
<protein>
    <recommendedName>
        <fullName evidence="3">Heterokaryon incompatibility domain-containing protein</fullName>
    </recommendedName>
</protein>
<reference evidence="1" key="1">
    <citation type="journal article" date="2020" name="Stud. Mycol.">
        <title>101 Dothideomycetes genomes: a test case for predicting lifestyles and emergence of pathogens.</title>
        <authorList>
            <person name="Haridas S."/>
            <person name="Albert R."/>
            <person name="Binder M."/>
            <person name="Bloem J."/>
            <person name="Labutti K."/>
            <person name="Salamov A."/>
            <person name="Andreopoulos B."/>
            <person name="Baker S."/>
            <person name="Barry K."/>
            <person name="Bills G."/>
            <person name="Bluhm B."/>
            <person name="Cannon C."/>
            <person name="Castanera R."/>
            <person name="Culley D."/>
            <person name="Daum C."/>
            <person name="Ezra D."/>
            <person name="Gonzalez J."/>
            <person name="Henrissat B."/>
            <person name="Kuo A."/>
            <person name="Liang C."/>
            <person name="Lipzen A."/>
            <person name="Lutzoni F."/>
            <person name="Magnuson J."/>
            <person name="Mondo S."/>
            <person name="Nolan M."/>
            <person name="Ohm R."/>
            <person name="Pangilinan J."/>
            <person name="Park H.-J."/>
            <person name="Ramirez L."/>
            <person name="Alfaro M."/>
            <person name="Sun H."/>
            <person name="Tritt A."/>
            <person name="Yoshinaga Y."/>
            <person name="Zwiers L.-H."/>
            <person name="Turgeon B."/>
            <person name="Goodwin S."/>
            <person name="Spatafora J."/>
            <person name="Crous P."/>
            <person name="Grigoriev I."/>
        </authorList>
    </citation>
    <scope>NUCLEOTIDE SEQUENCE</scope>
    <source>
        <strain evidence="1">CBS 207.26</strain>
    </source>
</reference>
<name>A0A6A6DX34_9PEZI</name>
<gene>
    <name evidence="1" type="ORF">K469DRAFT_583369</name>
</gene>
<accession>A0A6A6DX34</accession>
<dbReference type="AlphaFoldDB" id="A0A6A6DX34"/>
<evidence type="ECO:0000313" key="2">
    <source>
        <dbReference type="Proteomes" id="UP000800200"/>
    </source>
</evidence>
<dbReference type="PANTHER" id="PTHR33112:SF16">
    <property type="entry name" value="HETEROKARYON INCOMPATIBILITY DOMAIN-CONTAINING PROTEIN"/>
    <property type="match status" value="1"/>
</dbReference>
<dbReference type="Proteomes" id="UP000800200">
    <property type="component" value="Unassembled WGS sequence"/>
</dbReference>
<organism evidence="1 2">
    <name type="scientific">Zopfia rhizophila CBS 207.26</name>
    <dbReference type="NCBI Taxonomy" id="1314779"/>
    <lineage>
        <taxon>Eukaryota</taxon>
        <taxon>Fungi</taxon>
        <taxon>Dikarya</taxon>
        <taxon>Ascomycota</taxon>
        <taxon>Pezizomycotina</taxon>
        <taxon>Dothideomycetes</taxon>
        <taxon>Dothideomycetes incertae sedis</taxon>
        <taxon>Zopfiaceae</taxon>
        <taxon>Zopfia</taxon>
    </lineage>
</organism>
<evidence type="ECO:0000313" key="1">
    <source>
        <dbReference type="EMBL" id="KAF2183335.1"/>
    </source>
</evidence>
<dbReference type="PANTHER" id="PTHR33112">
    <property type="entry name" value="DOMAIN PROTEIN, PUTATIVE-RELATED"/>
    <property type="match status" value="1"/>
</dbReference>
<keyword evidence="2" id="KW-1185">Reference proteome</keyword>
<dbReference type="EMBL" id="ML994643">
    <property type="protein sequence ID" value="KAF2183335.1"/>
    <property type="molecule type" value="Genomic_DNA"/>
</dbReference>
<evidence type="ECO:0008006" key="3">
    <source>
        <dbReference type="Google" id="ProtNLM"/>
    </source>
</evidence>